<protein>
    <submittedName>
        <fullName evidence="1">Sterol carrier protein</fullName>
    </submittedName>
</protein>
<gene>
    <name evidence="1" type="ORF">K9U37_16935</name>
</gene>
<dbReference type="Proteomes" id="UP001139068">
    <property type="component" value="Unassembled WGS sequence"/>
</dbReference>
<name>A0ABS9Z0I0_9MYCO</name>
<evidence type="ECO:0000313" key="2">
    <source>
        <dbReference type="Proteomes" id="UP001139068"/>
    </source>
</evidence>
<accession>A0ABS9Z0I0</accession>
<keyword evidence="2" id="KW-1185">Reference proteome</keyword>
<organism evidence="1 2">
    <name type="scientific">Candidatus Mycolicibacterium alkanivorans</name>
    <dbReference type="NCBI Taxonomy" id="2954114"/>
    <lineage>
        <taxon>Bacteria</taxon>
        <taxon>Bacillati</taxon>
        <taxon>Actinomycetota</taxon>
        <taxon>Actinomycetes</taxon>
        <taxon>Mycobacteriales</taxon>
        <taxon>Mycobacteriaceae</taxon>
        <taxon>Mycolicibacterium</taxon>
    </lineage>
</organism>
<sequence>MAVVTDEDEVYTHLGGIFLHGPEKDGWPPNSQPRVLRVRHTDPGAVVTVDMPNRVVETGASSMAVPSVELVVSADMGNKFWLRKVNLTVAMGKGTVRTNGHANLIMLIPQAKNLFPEYRLMLEGEHRQDLIDA</sequence>
<dbReference type="RefSeq" id="WP_243072661.1">
    <property type="nucleotide sequence ID" value="NZ_JAIVFL010000001.1"/>
</dbReference>
<dbReference type="EMBL" id="JAIVFL010000001">
    <property type="protein sequence ID" value="MCI4676473.1"/>
    <property type="molecule type" value="Genomic_DNA"/>
</dbReference>
<reference evidence="1" key="1">
    <citation type="journal article" date="2022" name="ISME J.">
        <title>Identification of active gaseous-alkane degraders at natural gas seeps.</title>
        <authorList>
            <person name="Farhan Ul Haque M."/>
            <person name="Hernandez M."/>
            <person name="Crombie A.T."/>
            <person name="Murrell J.C."/>
        </authorList>
    </citation>
    <scope>NUCLEOTIDE SEQUENCE</scope>
    <source>
        <strain evidence="1">ANDR5</strain>
    </source>
</reference>
<evidence type="ECO:0000313" key="1">
    <source>
        <dbReference type="EMBL" id="MCI4676473.1"/>
    </source>
</evidence>
<comment type="caution">
    <text evidence="1">The sequence shown here is derived from an EMBL/GenBank/DDBJ whole genome shotgun (WGS) entry which is preliminary data.</text>
</comment>
<proteinExistence type="predicted"/>